<comment type="cofactor">
    <cofactor evidence="1">
        <name>a divalent metal cation</name>
        <dbReference type="ChEBI" id="CHEBI:60240"/>
    </cofactor>
</comment>
<dbReference type="AlphaFoldDB" id="A0A225V7H1"/>
<sequence length="305" mass="36036">MYDTFVKVEETRWTMRELMLTRSTFKNFPYTRYASDVTFQHSDQPTGNFNEAKKFYSRKHHLYGHKVEVSVLPKGIAINCIAWSPAATSDYNVFLDNVEFHHSAMQKLEGEADLNDEGPAQDRFENDWAILVEKGYQGLQRGFRTIQPKKKARGAPPLSADENRENDRISHDRVIVENFFGRLKSLWGVYSHKWAWDRNTYNMNFRVCLAATNFHVGCNPLRREDGEYYRRHESRLIKIGTYIEEAKKRKREQYRDNRRARLEITPRRTRRRQSGDTLRENNSRNQAAKVVTHPKPRMLFASKKP</sequence>
<gene>
    <name evidence="5" type="ORF">PHMEG_00027327</name>
</gene>
<feature type="domain" description="DDE Tnp4" evidence="4">
    <location>
        <begin position="45"/>
        <end position="210"/>
    </location>
</feature>
<evidence type="ECO:0000313" key="6">
    <source>
        <dbReference type="Proteomes" id="UP000198211"/>
    </source>
</evidence>
<dbReference type="OrthoDB" id="107579at2759"/>
<dbReference type="Pfam" id="PF13359">
    <property type="entry name" value="DDE_Tnp_4"/>
    <property type="match status" value="1"/>
</dbReference>
<dbReference type="STRING" id="4795.A0A225V7H1"/>
<protein>
    <recommendedName>
        <fullName evidence="4">DDE Tnp4 domain-containing protein</fullName>
    </recommendedName>
</protein>
<feature type="region of interest" description="Disordered" evidence="3">
    <location>
        <begin position="249"/>
        <end position="305"/>
    </location>
</feature>
<organism evidence="5 6">
    <name type="scientific">Phytophthora megakarya</name>
    <dbReference type="NCBI Taxonomy" id="4795"/>
    <lineage>
        <taxon>Eukaryota</taxon>
        <taxon>Sar</taxon>
        <taxon>Stramenopiles</taxon>
        <taxon>Oomycota</taxon>
        <taxon>Peronosporomycetes</taxon>
        <taxon>Peronosporales</taxon>
        <taxon>Peronosporaceae</taxon>
        <taxon>Phytophthora</taxon>
    </lineage>
</organism>
<evidence type="ECO:0000313" key="5">
    <source>
        <dbReference type="EMBL" id="OWZ01313.1"/>
    </source>
</evidence>
<feature type="compositionally biased region" description="Basic and acidic residues" evidence="3">
    <location>
        <begin position="273"/>
        <end position="282"/>
    </location>
</feature>
<keyword evidence="6" id="KW-1185">Reference proteome</keyword>
<dbReference type="EMBL" id="NBNE01006943">
    <property type="protein sequence ID" value="OWZ01313.1"/>
    <property type="molecule type" value="Genomic_DNA"/>
</dbReference>
<reference evidence="6" key="1">
    <citation type="submission" date="2017-03" db="EMBL/GenBank/DDBJ databases">
        <title>Phytopthora megakarya and P. palmivora, two closely related causual agents of cacao black pod achieved similar genome size and gene model numbers by different mechanisms.</title>
        <authorList>
            <person name="Ali S."/>
            <person name="Shao J."/>
            <person name="Larry D.J."/>
            <person name="Kronmiller B."/>
            <person name="Shen D."/>
            <person name="Strem M.D."/>
            <person name="Melnick R.L."/>
            <person name="Guiltinan M.J."/>
            <person name="Tyler B.M."/>
            <person name="Meinhardt L.W."/>
            <person name="Bailey B.A."/>
        </authorList>
    </citation>
    <scope>NUCLEOTIDE SEQUENCE [LARGE SCALE GENOMIC DNA]</scope>
    <source>
        <strain evidence="6">zdho120</strain>
    </source>
</reference>
<dbReference type="Proteomes" id="UP000198211">
    <property type="component" value="Unassembled WGS sequence"/>
</dbReference>
<evidence type="ECO:0000256" key="1">
    <source>
        <dbReference type="ARBA" id="ARBA00001968"/>
    </source>
</evidence>
<name>A0A225V7H1_9STRA</name>
<comment type="caution">
    <text evidence="5">The sequence shown here is derived from an EMBL/GenBank/DDBJ whole genome shotgun (WGS) entry which is preliminary data.</text>
</comment>
<evidence type="ECO:0000256" key="3">
    <source>
        <dbReference type="SAM" id="MobiDB-lite"/>
    </source>
</evidence>
<proteinExistence type="predicted"/>
<evidence type="ECO:0000259" key="4">
    <source>
        <dbReference type="Pfam" id="PF13359"/>
    </source>
</evidence>
<dbReference type="GO" id="GO:0046872">
    <property type="term" value="F:metal ion binding"/>
    <property type="evidence" value="ECO:0007669"/>
    <property type="project" value="UniProtKB-KW"/>
</dbReference>
<keyword evidence="2" id="KW-0479">Metal-binding</keyword>
<feature type="compositionally biased region" description="Basic and acidic residues" evidence="3">
    <location>
        <begin position="253"/>
        <end position="266"/>
    </location>
</feature>
<evidence type="ECO:0000256" key="2">
    <source>
        <dbReference type="ARBA" id="ARBA00022723"/>
    </source>
</evidence>
<accession>A0A225V7H1</accession>
<dbReference type="InterPro" id="IPR027806">
    <property type="entry name" value="HARBI1_dom"/>
</dbReference>